<dbReference type="InterPro" id="IPR004358">
    <property type="entry name" value="Sig_transdc_His_kin-like_C"/>
</dbReference>
<dbReference type="SUPFAM" id="SSF55874">
    <property type="entry name" value="ATPase domain of HSP90 chaperone/DNA topoisomerase II/histidine kinase"/>
    <property type="match status" value="1"/>
</dbReference>
<dbReference type="Pfam" id="PF02518">
    <property type="entry name" value="HATPase_c"/>
    <property type="match status" value="1"/>
</dbReference>
<name>A0A0S6W3Z5_9BACT</name>
<dbReference type="GO" id="GO:0000155">
    <property type="term" value="F:phosphorelay sensor kinase activity"/>
    <property type="evidence" value="ECO:0007669"/>
    <property type="project" value="InterPro"/>
</dbReference>
<dbReference type="InterPro" id="IPR036890">
    <property type="entry name" value="HATPase_C_sf"/>
</dbReference>
<gene>
    <name evidence="6" type="ORF">U14_04395</name>
</gene>
<organism evidence="6">
    <name type="scientific">Candidatus Moduliflexus flocculans</name>
    <dbReference type="NCBI Taxonomy" id="1499966"/>
    <lineage>
        <taxon>Bacteria</taxon>
        <taxon>Candidatus Moduliflexota</taxon>
        <taxon>Candidatus Moduliflexia</taxon>
        <taxon>Candidatus Moduliflexales</taxon>
        <taxon>Candidatus Moduliflexaceae</taxon>
    </lineage>
</organism>
<dbReference type="STRING" id="1499966.U14_04395"/>
<evidence type="ECO:0000256" key="4">
    <source>
        <dbReference type="SAM" id="Coils"/>
    </source>
</evidence>
<dbReference type="PRINTS" id="PR00344">
    <property type="entry name" value="BCTRLSENSOR"/>
</dbReference>
<dbReference type="EMBL" id="DF820459">
    <property type="protein sequence ID" value="GAK53135.1"/>
    <property type="molecule type" value="Genomic_DNA"/>
</dbReference>
<evidence type="ECO:0000256" key="1">
    <source>
        <dbReference type="ARBA" id="ARBA00000085"/>
    </source>
</evidence>
<keyword evidence="4" id="KW-0175">Coiled coil</keyword>
<dbReference type="CDD" id="cd00082">
    <property type="entry name" value="HisKA"/>
    <property type="match status" value="1"/>
</dbReference>
<dbReference type="SMART" id="SM00387">
    <property type="entry name" value="HATPase_c"/>
    <property type="match status" value="1"/>
</dbReference>
<reference evidence="6" key="1">
    <citation type="journal article" date="2015" name="PeerJ">
        <title>First genomic representation of candidate bacterial phylum KSB3 points to enhanced environmental sensing as a trigger of wastewater bulking.</title>
        <authorList>
            <person name="Sekiguchi Y."/>
            <person name="Ohashi A."/>
            <person name="Parks D.H."/>
            <person name="Yamauchi T."/>
            <person name="Tyson G.W."/>
            <person name="Hugenholtz P."/>
        </authorList>
    </citation>
    <scope>NUCLEOTIDE SEQUENCE [LARGE SCALE GENOMIC DNA]</scope>
</reference>
<feature type="domain" description="Histidine kinase" evidence="5">
    <location>
        <begin position="75"/>
        <end position="280"/>
    </location>
</feature>
<dbReference type="InterPro" id="IPR005467">
    <property type="entry name" value="His_kinase_dom"/>
</dbReference>
<dbReference type="HOGENOM" id="CLU_992722_0_0_0"/>
<evidence type="ECO:0000256" key="3">
    <source>
        <dbReference type="ARBA" id="ARBA00022553"/>
    </source>
</evidence>
<evidence type="ECO:0000313" key="6">
    <source>
        <dbReference type="EMBL" id="GAK53135.1"/>
    </source>
</evidence>
<evidence type="ECO:0000259" key="5">
    <source>
        <dbReference type="PROSITE" id="PS50109"/>
    </source>
</evidence>
<protein>
    <recommendedName>
        <fullName evidence="2">histidine kinase</fullName>
        <ecNumber evidence="2">2.7.13.3</ecNumber>
    </recommendedName>
</protein>
<dbReference type="Gene3D" id="3.30.565.10">
    <property type="entry name" value="Histidine kinase-like ATPase, C-terminal domain"/>
    <property type="match status" value="1"/>
</dbReference>
<evidence type="ECO:0000313" key="7">
    <source>
        <dbReference type="Proteomes" id="UP000030700"/>
    </source>
</evidence>
<keyword evidence="6" id="KW-0808">Transferase</keyword>
<dbReference type="PROSITE" id="PS50109">
    <property type="entry name" value="HIS_KIN"/>
    <property type="match status" value="1"/>
</dbReference>
<dbReference type="InterPro" id="IPR003661">
    <property type="entry name" value="HisK_dim/P_dom"/>
</dbReference>
<keyword evidence="3" id="KW-0597">Phosphoprotein</keyword>
<dbReference type="EC" id="2.7.13.3" evidence="2"/>
<sequence>MRLNFSSSSSIGCASLLADTKNASPFAFMLAKLTDLLRDSKIEVVELLQEIRHLQEDLKEKIRERKYTFGKEYDYAMHDMKNAFSGMLACADVLRHGELEPADRQELLQLIQGEMERIVRLAGECHKNGVPLSIRPASIAKFLDTFVPFLRHHLFANRNITLQINMQYRGCIRIDLEKMEQAFLNIVYNARDAMPDGGTLTIATKRINAMVCIEFTDTGCGMSPELQAHFLEPFVTSGKPSGTGLGMAIVKEILDAHHGRIEVESAVNAGTTIRLCLPVK</sequence>
<dbReference type="InterPro" id="IPR003594">
    <property type="entry name" value="HATPase_dom"/>
</dbReference>
<keyword evidence="7" id="KW-1185">Reference proteome</keyword>
<dbReference type="AlphaFoldDB" id="A0A0S6W3Z5"/>
<dbReference type="PANTHER" id="PTHR43065:SF42">
    <property type="entry name" value="TWO-COMPONENT SENSOR PPRA"/>
    <property type="match status" value="1"/>
</dbReference>
<comment type="catalytic activity">
    <reaction evidence="1">
        <text>ATP + protein L-histidine = ADP + protein N-phospho-L-histidine.</text>
        <dbReference type="EC" id="2.7.13.3"/>
    </reaction>
</comment>
<proteinExistence type="predicted"/>
<dbReference type="PANTHER" id="PTHR43065">
    <property type="entry name" value="SENSOR HISTIDINE KINASE"/>
    <property type="match status" value="1"/>
</dbReference>
<feature type="coiled-coil region" evidence="4">
    <location>
        <begin position="30"/>
        <end position="64"/>
    </location>
</feature>
<keyword evidence="6" id="KW-0418">Kinase</keyword>
<accession>A0A0S6W3Z5</accession>
<dbReference type="Proteomes" id="UP000030700">
    <property type="component" value="Unassembled WGS sequence"/>
</dbReference>
<evidence type="ECO:0000256" key="2">
    <source>
        <dbReference type="ARBA" id="ARBA00012438"/>
    </source>
</evidence>